<dbReference type="GO" id="GO:0008270">
    <property type="term" value="F:zinc ion binding"/>
    <property type="evidence" value="ECO:0007669"/>
    <property type="project" value="UniProtKB-KW"/>
</dbReference>
<keyword evidence="3 8" id="KW-0479">Metal-binding</keyword>
<evidence type="ECO:0000313" key="13">
    <source>
        <dbReference type="Proteomes" id="UP000009328"/>
    </source>
</evidence>
<feature type="site" description="Histone H3K4me3 binding" evidence="7">
    <location>
        <position position="246"/>
    </location>
</feature>
<accession>K0KLE0</accession>
<dbReference type="FunCoup" id="K0KLE0">
    <property type="interactions" value="157"/>
</dbReference>
<evidence type="ECO:0000256" key="5">
    <source>
        <dbReference type="ARBA" id="ARBA00022833"/>
    </source>
</evidence>
<proteinExistence type="inferred from homology"/>
<dbReference type="InParanoid" id="K0KLE0"/>
<feature type="site" description="Histone H3K4me3 binding" evidence="7">
    <location>
        <position position="242"/>
    </location>
</feature>
<dbReference type="PANTHER" id="PTHR10333">
    <property type="entry name" value="INHIBITOR OF GROWTH PROTEIN"/>
    <property type="match status" value="1"/>
</dbReference>
<feature type="compositionally biased region" description="Low complexity" evidence="10">
    <location>
        <begin position="144"/>
        <end position="157"/>
    </location>
</feature>
<keyword evidence="13" id="KW-1185">Reference proteome</keyword>
<dbReference type="PROSITE" id="PS01359">
    <property type="entry name" value="ZF_PHD_1"/>
    <property type="match status" value="1"/>
</dbReference>
<dbReference type="Proteomes" id="UP000009328">
    <property type="component" value="Unassembled WGS sequence"/>
</dbReference>
<feature type="binding site" evidence="8">
    <location>
        <position position="232"/>
    </location>
    <ligand>
        <name>Zn(2+)</name>
        <dbReference type="ChEBI" id="CHEBI:29105"/>
        <label>1</label>
    </ligand>
</feature>
<feature type="domain" description="PHD-type" evidence="11">
    <location>
        <begin position="229"/>
        <end position="278"/>
    </location>
</feature>
<dbReference type="AlphaFoldDB" id="K0KLE0"/>
<dbReference type="PROSITE" id="PS50016">
    <property type="entry name" value="ZF_PHD_2"/>
    <property type="match status" value="1"/>
</dbReference>
<feature type="binding site" evidence="8">
    <location>
        <position position="259"/>
    </location>
    <ligand>
        <name>Zn(2+)</name>
        <dbReference type="ChEBI" id="CHEBI:29105"/>
        <label>1</label>
    </ligand>
</feature>
<comment type="subcellular location">
    <subcellularLocation>
        <location evidence="1">Nucleus</location>
    </subcellularLocation>
</comment>
<dbReference type="SUPFAM" id="SSF57903">
    <property type="entry name" value="FYVE/PHD zinc finger"/>
    <property type="match status" value="1"/>
</dbReference>
<comment type="similarity">
    <text evidence="2">Belongs to the ING family.</text>
</comment>
<evidence type="ECO:0000256" key="1">
    <source>
        <dbReference type="ARBA" id="ARBA00004123"/>
    </source>
</evidence>
<dbReference type="GO" id="GO:0000123">
    <property type="term" value="C:histone acetyltransferase complex"/>
    <property type="evidence" value="ECO:0007669"/>
    <property type="project" value="TreeGrafter"/>
</dbReference>
<dbReference type="Pfam" id="PF23011">
    <property type="entry name" value="PHD-1st_NSD"/>
    <property type="match status" value="1"/>
</dbReference>
<dbReference type="InterPro" id="IPR001965">
    <property type="entry name" value="Znf_PHD"/>
</dbReference>
<organism evidence="12 13">
    <name type="scientific">Wickerhamomyces ciferrii (strain ATCC 14091 / BCRC 22168 / CBS 111 / JCM 3599 / NBRC 0793 / NRRL Y-1031 F-60-10)</name>
    <name type="common">Yeast</name>
    <name type="synonym">Pichia ciferrii</name>
    <dbReference type="NCBI Taxonomy" id="1206466"/>
    <lineage>
        <taxon>Eukaryota</taxon>
        <taxon>Fungi</taxon>
        <taxon>Dikarya</taxon>
        <taxon>Ascomycota</taxon>
        <taxon>Saccharomycotina</taxon>
        <taxon>Saccharomycetes</taxon>
        <taxon>Phaffomycetales</taxon>
        <taxon>Wickerhamomycetaceae</taxon>
        <taxon>Wickerhamomyces</taxon>
    </lineage>
</organism>
<gene>
    <name evidence="12" type="ORF">BN7_2573</name>
</gene>
<evidence type="ECO:0000256" key="4">
    <source>
        <dbReference type="ARBA" id="ARBA00022771"/>
    </source>
</evidence>
<protein>
    <submittedName>
        <fullName evidence="12">Chromatin modification-related protein YNG2</fullName>
    </submittedName>
</protein>
<evidence type="ECO:0000259" key="11">
    <source>
        <dbReference type="PROSITE" id="PS50016"/>
    </source>
</evidence>
<feature type="compositionally biased region" description="Low complexity" evidence="10">
    <location>
        <begin position="178"/>
        <end position="192"/>
    </location>
</feature>
<dbReference type="Gene3D" id="3.30.40.10">
    <property type="entry name" value="Zinc/RING finger domain, C3HC4 (zinc finger)"/>
    <property type="match status" value="1"/>
</dbReference>
<feature type="binding site" evidence="8">
    <location>
        <position position="234"/>
    </location>
    <ligand>
        <name>Zn(2+)</name>
        <dbReference type="ChEBI" id="CHEBI:29105"/>
        <label>1</label>
    </ligand>
</feature>
<dbReference type="InterPro" id="IPR011011">
    <property type="entry name" value="Znf_FYVE_PHD"/>
</dbReference>
<dbReference type="InterPro" id="IPR028651">
    <property type="entry name" value="ING_fam"/>
</dbReference>
<reference evidence="12 13" key="1">
    <citation type="journal article" date="2012" name="Eukaryot. Cell">
        <title>Draft genome sequence of Wickerhamomyces ciferrii NRRL Y-1031 F-60-10.</title>
        <authorList>
            <person name="Schneider J."/>
            <person name="Andrea H."/>
            <person name="Blom J."/>
            <person name="Jaenicke S."/>
            <person name="Ruckert C."/>
            <person name="Schorsch C."/>
            <person name="Szczepanowski R."/>
            <person name="Farwick M."/>
            <person name="Goesmann A."/>
            <person name="Puhler A."/>
            <person name="Schaffer S."/>
            <person name="Tauch A."/>
            <person name="Kohler T."/>
            <person name="Brinkrolf K."/>
        </authorList>
    </citation>
    <scope>NUCLEOTIDE SEQUENCE [LARGE SCALE GENOMIC DNA]</scope>
    <source>
        <strain evidence="13">ATCC 14091 / BCRC 22168 / CBS 111 / JCM 3599 / NBRC 0793 / NRRL Y-1031 F-60-10</strain>
    </source>
</reference>
<feature type="region of interest" description="Disordered" evidence="10">
    <location>
        <begin position="112"/>
        <end position="225"/>
    </location>
</feature>
<evidence type="ECO:0000256" key="3">
    <source>
        <dbReference type="ARBA" id="ARBA00022723"/>
    </source>
</evidence>
<keyword evidence="6" id="KW-0539">Nucleus</keyword>
<dbReference type="GO" id="GO:0005634">
    <property type="term" value="C:nucleus"/>
    <property type="evidence" value="ECO:0007669"/>
    <property type="project" value="UniProtKB-SubCell"/>
</dbReference>
<feature type="binding site" evidence="8">
    <location>
        <position position="245"/>
    </location>
    <ligand>
        <name>Zn(2+)</name>
        <dbReference type="ChEBI" id="CHEBI:29105"/>
        <label>2</label>
    </ligand>
</feature>
<evidence type="ECO:0000256" key="10">
    <source>
        <dbReference type="SAM" id="MobiDB-lite"/>
    </source>
</evidence>
<keyword evidence="4 9" id="KW-0863">Zinc-finger</keyword>
<dbReference type="InterPro" id="IPR019786">
    <property type="entry name" value="Zinc_finger_PHD-type_CS"/>
</dbReference>
<dbReference type="SMART" id="SM00249">
    <property type="entry name" value="PHD"/>
    <property type="match status" value="1"/>
</dbReference>
<evidence type="ECO:0000256" key="8">
    <source>
        <dbReference type="PIRSR" id="PIRSR628651-51"/>
    </source>
</evidence>
<dbReference type="CDD" id="cd15505">
    <property type="entry name" value="PHD_ING"/>
    <property type="match status" value="1"/>
</dbReference>
<comment type="caution">
    <text evidence="12">The sequence shown here is derived from an EMBL/GenBank/DDBJ whole genome shotgun (WGS) entry which is preliminary data.</text>
</comment>
<dbReference type="InterPro" id="IPR019787">
    <property type="entry name" value="Znf_PHD-finger"/>
</dbReference>
<dbReference type="EMBL" id="CAIF01000061">
    <property type="protein sequence ID" value="CCH43027.1"/>
    <property type="molecule type" value="Genomic_DNA"/>
</dbReference>
<feature type="binding site" evidence="8">
    <location>
        <position position="275"/>
    </location>
    <ligand>
        <name>Zn(2+)</name>
        <dbReference type="ChEBI" id="CHEBI:29105"/>
        <label>2</label>
    </ligand>
</feature>
<dbReference type="InterPro" id="IPR059153">
    <property type="entry name" value="NSD_PHD-1st"/>
</dbReference>
<evidence type="ECO:0000256" key="2">
    <source>
        <dbReference type="ARBA" id="ARBA00010210"/>
    </source>
</evidence>
<feature type="compositionally biased region" description="Polar residues" evidence="10">
    <location>
        <begin position="132"/>
        <end position="143"/>
    </location>
</feature>
<feature type="binding site" evidence="8">
    <location>
        <position position="250"/>
    </location>
    <ligand>
        <name>Zn(2+)</name>
        <dbReference type="ChEBI" id="CHEBI:29105"/>
        <label>2</label>
    </ligand>
</feature>
<name>K0KLE0_WICCF</name>
<feature type="site" description="Histone H3K4me3 binding" evidence="7">
    <location>
        <position position="254"/>
    </location>
</feature>
<evidence type="ECO:0000256" key="7">
    <source>
        <dbReference type="PIRSR" id="PIRSR628651-50"/>
    </source>
</evidence>
<evidence type="ECO:0000313" key="12">
    <source>
        <dbReference type="EMBL" id="CCH43027.1"/>
    </source>
</evidence>
<dbReference type="PANTHER" id="PTHR10333:SF94">
    <property type="entry name" value="FINGER DOMAIN PROTEIN, PUTATIVE (AFU_ORTHOLOGUE AFUA_3G11940)-RELATED"/>
    <property type="match status" value="1"/>
</dbReference>
<keyword evidence="5 8" id="KW-0862">Zinc</keyword>
<feature type="site" description="Histone H3K4me3 binding" evidence="7">
    <location>
        <position position="231"/>
    </location>
</feature>
<dbReference type="GO" id="GO:0004402">
    <property type="term" value="F:histone acetyltransferase activity"/>
    <property type="evidence" value="ECO:0007669"/>
    <property type="project" value="TreeGrafter"/>
</dbReference>
<evidence type="ECO:0000256" key="6">
    <source>
        <dbReference type="ARBA" id="ARBA00023242"/>
    </source>
</evidence>
<dbReference type="InterPro" id="IPR013083">
    <property type="entry name" value="Znf_RING/FYVE/PHD"/>
</dbReference>
<feature type="binding site" evidence="8">
    <location>
        <position position="256"/>
    </location>
    <ligand>
        <name>Zn(2+)</name>
        <dbReference type="ChEBI" id="CHEBI:29105"/>
        <label>1</label>
    </ligand>
</feature>
<dbReference type="HOGENOM" id="CLU_074406_0_0_1"/>
<feature type="compositionally biased region" description="Acidic residues" evidence="10">
    <location>
        <begin position="211"/>
        <end position="225"/>
    </location>
</feature>
<sequence length="284" mass="32952">MSDFDVRSSFISVVDHLPSDIIRKLWLIQTLNISYETTKDELSMLLGQIQKPSIPRETYLSKVFQINKVAAKLRSIRLESLEEAKSINSTIKITKLSLQNQYSQLEHDQKNFKHELGMNGKTRQKVERSNIKRTSNRLSSTKQPKITLKLNLNPKPNSNQDDSPQKRRRGRPFKIIQPTTPERTPEPTTTISKSKKRKRGVPSKLQKEQQLEQEELQEEGNSDEDDDDALYCICRRSSFGEMIACDNPKCKYEWFHYNCVGLTRAPRGKWNCPPCKKAKLKMKK</sequence>
<dbReference type="GO" id="GO:0006355">
    <property type="term" value="P:regulation of DNA-templated transcription"/>
    <property type="evidence" value="ECO:0007669"/>
    <property type="project" value="TreeGrafter"/>
</dbReference>
<dbReference type="eggNOG" id="KOG1973">
    <property type="taxonomic scope" value="Eukaryota"/>
</dbReference>
<evidence type="ECO:0000256" key="9">
    <source>
        <dbReference type="PROSITE-ProRule" id="PRU00146"/>
    </source>
</evidence>
<dbReference type="STRING" id="1206466.K0KLE0"/>
<feature type="binding site" evidence="8">
    <location>
        <position position="272"/>
    </location>
    <ligand>
        <name>Zn(2+)</name>
        <dbReference type="ChEBI" id="CHEBI:29105"/>
        <label>2</label>
    </ligand>
</feature>